<proteinExistence type="predicted"/>
<dbReference type="EMBL" id="JXJN01024298">
    <property type="status" value="NOT_ANNOTATED_CDS"/>
    <property type="molecule type" value="Genomic_DNA"/>
</dbReference>
<dbReference type="EnsemblMetazoa" id="GPPI047027-RA">
    <property type="protein sequence ID" value="GPPI047027-PA"/>
    <property type="gene ID" value="GPPI047027"/>
</dbReference>
<reference evidence="2" key="2">
    <citation type="submission" date="2020-05" db="UniProtKB">
        <authorList>
            <consortium name="EnsemblMetazoa"/>
        </authorList>
    </citation>
    <scope>IDENTIFICATION</scope>
    <source>
        <strain evidence="2">IAEA</strain>
    </source>
</reference>
<keyword evidence="3" id="KW-1185">Reference proteome</keyword>
<dbReference type="AlphaFoldDB" id="A0A1B0C232"/>
<dbReference type="SUPFAM" id="SSF50630">
    <property type="entry name" value="Acid proteases"/>
    <property type="match status" value="1"/>
</dbReference>
<name>A0A1B0C232_9MUSC</name>
<reference evidence="3" key="1">
    <citation type="submission" date="2015-01" db="EMBL/GenBank/DDBJ databases">
        <authorList>
            <person name="Aksoy S."/>
            <person name="Warren W."/>
            <person name="Wilson R.K."/>
        </authorList>
    </citation>
    <scope>NUCLEOTIDE SEQUENCE [LARGE SCALE GENOMIC DNA]</scope>
    <source>
        <strain evidence="3">IAEA</strain>
    </source>
</reference>
<feature type="domain" description="Peptidase A1" evidence="1">
    <location>
        <begin position="46"/>
        <end position="82"/>
    </location>
</feature>
<evidence type="ECO:0000259" key="1">
    <source>
        <dbReference type="Pfam" id="PF00026"/>
    </source>
</evidence>
<dbReference type="Pfam" id="PF00026">
    <property type="entry name" value="Asp"/>
    <property type="match status" value="1"/>
</dbReference>
<dbReference type="InterPro" id="IPR033121">
    <property type="entry name" value="PEPTIDASE_A1"/>
</dbReference>
<dbReference type="Proteomes" id="UP000092460">
    <property type="component" value="Unassembled WGS sequence"/>
</dbReference>
<evidence type="ECO:0000313" key="3">
    <source>
        <dbReference type="Proteomes" id="UP000092460"/>
    </source>
</evidence>
<evidence type="ECO:0000313" key="2">
    <source>
        <dbReference type="EnsemblMetazoa" id="GPPI047027-PA"/>
    </source>
</evidence>
<sequence length="82" mass="8731">MYNGHYIVGVFDELLCLTNSSSFSFHCPPTDDADDDSWLANSDELSVNIAGLVIEGQIFAEALSEPGLAFVAAKFDGMLGLG</sequence>
<organism evidence="2 3">
    <name type="scientific">Glossina palpalis gambiensis</name>
    <dbReference type="NCBI Taxonomy" id="67801"/>
    <lineage>
        <taxon>Eukaryota</taxon>
        <taxon>Metazoa</taxon>
        <taxon>Ecdysozoa</taxon>
        <taxon>Arthropoda</taxon>
        <taxon>Hexapoda</taxon>
        <taxon>Insecta</taxon>
        <taxon>Pterygota</taxon>
        <taxon>Neoptera</taxon>
        <taxon>Endopterygota</taxon>
        <taxon>Diptera</taxon>
        <taxon>Brachycera</taxon>
        <taxon>Muscomorpha</taxon>
        <taxon>Hippoboscoidea</taxon>
        <taxon>Glossinidae</taxon>
        <taxon>Glossina</taxon>
    </lineage>
</organism>
<dbReference type="InterPro" id="IPR021109">
    <property type="entry name" value="Peptidase_aspartic_dom_sf"/>
</dbReference>
<accession>A0A1B0C232</accession>
<protein>
    <recommendedName>
        <fullName evidence="1">Peptidase A1 domain-containing protein</fullName>
    </recommendedName>
</protein>
<dbReference type="STRING" id="67801.A0A1B0C232"/>
<dbReference type="VEuPathDB" id="VectorBase:GPPI047027"/>
<dbReference type="Gene3D" id="2.40.70.10">
    <property type="entry name" value="Acid Proteases"/>
    <property type="match status" value="1"/>
</dbReference>
<dbReference type="EMBL" id="JXJN01024297">
    <property type="status" value="NOT_ANNOTATED_CDS"/>
    <property type="molecule type" value="Genomic_DNA"/>
</dbReference>